<keyword evidence="1" id="KW-1133">Transmembrane helix</keyword>
<protein>
    <submittedName>
        <fullName evidence="2">Uncharacterized protein</fullName>
    </submittedName>
</protein>
<dbReference type="HOGENOM" id="CLU_3340116_0_0_9"/>
<keyword evidence="3" id="KW-1185">Reference proteome</keyword>
<evidence type="ECO:0000313" key="3">
    <source>
        <dbReference type="Proteomes" id="UP000017805"/>
    </source>
</evidence>
<proteinExistence type="predicted"/>
<gene>
    <name evidence="2" type="ORF">N288_12540</name>
</gene>
<dbReference type="AlphaFoldDB" id="U5LAH7"/>
<dbReference type="EMBL" id="CP006643">
    <property type="protein sequence ID" value="AGX04413.1"/>
    <property type="molecule type" value="Genomic_DNA"/>
</dbReference>
<keyword evidence="1" id="KW-0812">Transmembrane</keyword>
<keyword evidence="1" id="KW-0472">Membrane</keyword>
<dbReference type="KEGG" id="bif:N288_12540"/>
<dbReference type="Proteomes" id="UP000017805">
    <property type="component" value="Chromosome"/>
</dbReference>
<reference evidence="2 3" key="1">
    <citation type="submission" date="2013-07" db="EMBL/GenBank/DDBJ databases">
        <title>Complete genome sequence of Bacillus infantis NRRL B-14911 that has potential to induce cardiac disease by antigenic mimicry.</title>
        <authorList>
            <person name="Massilamany C."/>
            <person name="Smith T.P.L."/>
            <person name="Loy J.D."/>
            <person name="Barletta R."/>
            <person name="Reddy J."/>
        </authorList>
    </citation>
    <scope>NUCLEOTIDE SEQUENCE [LARGE SCALE GENOMIC DNA]</scope>
    <source>
        <strain evidence="2 3">NRRL B-14911</strain>
    </source>
</reference>
<accession>U5LAH7</accession>
<organism evidence="2 3">
    <name type="scientific">Bacillus infantis NRRL B-14911</name>
    <dbReference type="NCBI Taxonomy" id="1367477"/>
    <lineage>
        <taxon>Bacteria</taxon>
        <taxon>Bacillati</taxon>
        <taxon>Bacillota</taxon>
        <taxon>Bacilli</taxon>
        <taxon>Bacillales</taxon>
        <taxon>Bacillaceae</taxon>
        <taxon>Bacillus</taxon>
    </lineage>
</organism>
<name>U5LAH7_9BACI</name>
<evidence type="ECO:0000256" key="1">
    <source>
        <dbReference type="SAM" id="Phobius"/>
    </source>
</evidence>
<evidence type="ECO:0000313" key="2">
    <source>
        <dbReference type="EMBL" id="AGX04413.1"/>
    </source>
</evidence>
<dbReference type="PATRIC" id="fig|1367477.3.peg.2450"/>
<feature type="transmembrane region" description="Helical" evidence="1">
    <location>
        <begin position="6"/>
        <end position="30"/>
    </location>
</feature>
<sequence>MDSTHPFWQTVLSFLPLIIIAAIVVAFLVYRKSKSRR</sequence>